<gene>
    <name evidence="2" type="ORF">IPA_00310</name>
</gene>
<feature type="transmembrane region" description="Helical" evidence="1">
    <location>
        <begin position="292"/>
        <end position="312"/>
    </location>
</feature>
<dbReference type="PANTHER" id="PTHR35402">
    <property type="entry name" value="INTEGRAL MEMBRANE PROTEIN-RELATED"/>
    <property type="match status" value="1"/>
</dbReference>
<evidence type="ECO:0000256" key="1">
    <source>
        <dbReference type="SAM" id="Phobius"/>
    </source>
</evidence>
<dbReference type="InterPro" id="IPR056569">
    <property type="entry name" value="ArlJ-like"/>
</dbReference>
<proteinExistence type="predicted"/>
<accession>A0A977KAB4</accession>
<name>A0A977KAB4_9CREN</name>
<sequence length="322" mass="35535">MVLEEIMKKYTKKQKAELQRTSSLFYLLYRISKDLGLQKHLEQAFKSMEKYILGSQLKVSYPVYVAVMALLPLFIAPLIALTVFVITFYVLYMPPLLSIVFTIVSFILGYAIIFMLLYLVPIMMFSSRAPILEKSLVVLYAYLAALGVSGASYTEALRKLWEKSETLGAEPELTEVVKRVYILGEDVVEVLKEVAEIAPQRDFGNFLRGLANVIESGAGLENFAEVGFETALANMQAKMKEAMGALEIMSEMYVTGAAVMPILALSFAVVLATMGPSAKMFGLTLPVPPATLAGLMAFFGIPLLSIFAILMVDGTLSKIRGW</sequence>
<feature type="transmembrane region" description="Helical" evidence="1">
    <location>
        <begin position="252"/>
        <end position="272"/>
    </location>
</feature>
<dbReference type="AlphaFoldDB" id="A0A977KAB4"/>
<dbReference type="KEGG" id="ipc:IPA_00310"/>
<reference evidence="2" key="1">
    <citation type="submission" date="2013-11" db="EMBL/GenBank/DDBJ databases">
        <title>Comparative genomics of Ignicoccus.</title>
        <authorList>
            <person name="Podar M."/>
        </authorList>
    </citation>
    <scope>NUCLEOTIDE SEQUENCE</scope>
    <source>
        <strain evidence="2">DSM 13166</strain>
    </source>
</reference>
<dbReference type="PANTHER" id="PTHR35402:SF1">
    <property type="entry name" value="TYPE II SECRETION SYSTEM PROTEIN GSPF DOMAIN-CONTAINING PROTEIN"/>
    <property type="match status" value="1"/>
</dbReference>
<evidence type="ECO:0000313" key="3">
    <source>
        <dbReference type="Proteomes" id="UP001063698"/>
    </source>
</evidence>
<keyword evidence="1" id="KW-1133">Transmembrane helix</keyword>
<dbReference type="EMBL" id="CP006868">
    <property type="protein sequence ID" value="UXD21968.1"/>
    <property type="molecule type" value="Genomic_DNA"/>
</dbReference>
<keyword evidence="1" id="KW-0472">Membrane</keyword>
<dbReference type="Proteomes" id="UP001063698">
    <property type="component" value="Chromosome"/>
</dbReference>
<keyword evidence="1" id="KW-0812">Transmembrane</keyword>
<feature type="transmembrane region" description="Helical" evidence="1">
    <location>
        <begin position="99"/>
        <end position="124"/>
    </location>
</feature>
<feature type="transmembrane region" description="Helical" evidence="1">
    <location>
        <begin position="136"/>
        <end position="154"/>
    </location>
</feature>
<evidence type="ECO:0000313" key="2">
    <source>
        <dbReference type="EMBL" id="UXD21968.1"/>
    </source>
</evidence>
<keyword evidence="3" id="KW-1185">Reference proteome</keyword>
<organism evidence="2 3">
    <name type="scientific">Ignicoccus pacificus DSM 13166</name>
    <dbReference type="NCBI Taxonomy" id="940294"/>
    <lineage>
        <taxon>Archaea</taxon>
        <taxon>Thermoproteota</taxon>
        <taxon>Thermoprotei</taxon>
        <taxon>Desulfurococcales</taxon>
        <taxon>Desulfurococcaceae</taxon>
        <taxon>Ignicoccus</taxon>
    </lineage>
</organism>
<feature type="transmembrane region" description="Helical" evidence="1">
    <location>
        <begin position="63"/>
        <end position="92"/>
    </location>
</feature>
<evidence type="ECO:0008006" key="4">
    <source>
        <dbReference type="Google" id="ProtNLM"/>
    </source>
</evidence>
<protein>
    <recommendedName>
        <fullName evidence="4">Type II secretion system protein GspF domain-containing protein</fullName>
    </recommendedName>
</protein>